<name>A0A9D1AI38_9FIRM</name>
<dbReference type="EMBL" id="DVHB01000128">
    <property type="protein sequence ID" value="HIR40146.1"/>
    <property type="molecule type" value="Genomic_DNA"/>
</dbReference>
<dbReference type="Proteomes" id="UP000824179">
    <property type="component" value="Unassembled WGS sequence"/>
</dbReference>
<feature type="chain" id="PRO_5039085906" evidence="1">
    <location>
        <begin position="22"/>
        <end position="335"/>
    </location>
</feature>
<dbReference type="AlphaFoldDB" id="A0A9D1AI38"/>
<evidence type="ECO:0000313" key="2">
    <source>
        <dbReference type="EMBL" id="HIR40146.1"/>
    </source>
</evidence>
<proteinExistence type="predicted"/>
<accession>A0A9D1AI38</accession>
<gene>
    <name evidence="2" type="ORF">IAB90_07185</name>
</gene>
<keyword evidence="1" id="KW-0732">Signal</keyword>
<evidence type="ECO:0000256" key="1">
    <source>
        <dbReference type="SAM" id="SignalP"/>
    </source>
</evidence>
<dbReference type="PROSITE" id="PS51257">
    <property type="entry name" value="PROKAR_LIPOPROTEIN"/>
    <property type="match status" value="1"/>
</dbReference>
<reference evidence="2" key="2">
    <citation type="journal article" date="2021" name="PeerJ">
        <title>Extensive microbial diversity within the chicken gut microbiome revealed by metagenomics and culture.</title>
        <authorList>
            <person name="Gilroy R."/>
            <person name="Ravi A."/>
            <person name="Getino M."/>
            <person name="Pursley I."/>
            <person name="Horton D.L."/>
            <person name="Alikhan N.F."/>
            <person name="Baker D."/>
            <person name="Gharbi K."/>
            <person name="Hall N."/>
            <person name="Watson M."/>
            <person name="Adriaenssens E.M."/>
            <person name="Foster-Nyarko E."/>
            <person name="Jarju S."/>
            <person name="Secka A."/>
            <person name="Antonio M."/>
            <person name="Oren A."/>
            <person name="Chaudhuri R.R."/>
            <person name="La Ragione R."/>
            <person name="Hildebrand F."/>
            <person name="Pallen M.J."/>
        </authorList>
    </citation>
    <scope>NUCLEOTIDE SEQUENCE</scope>
    <source>
        <strain evidence="2">ChiW25-3613</strain>
    </source>
</reference>
<feature type="signal peptide" evidence="1">
    <location>
        <begin position="1"/>
        <end position="21"/>
    </location>
</feature>
<comment type="caution">
    <text evidence="2">The sequence shown here is derived from an EMBL/GenBank/DDBJ whole genome shotgun (WGS) entry which is preliminary data.</text>
</comment>
<sequence>MKKITKLFAGIAVFSATVLGAAALAGCAGGGNGINSVIDDDKIAQINTVQEAYGFSAATAGMVISGMNGGTAGAKAAKNRTSARSQVTDEATIASLNEYMMLVESLLSDGNFEITSGANDNAEYAQYAYRMTAAYYDINGNRMQYETYYNQTLEGSYTDRDDDWWEEDEITDVYSVDGVMLIDGAAYPMKGRFVNETEGRESESTQTLKVTLDEAANSYLLVTRESEDEGSESETEYVYALYSGGRMAERTTFEYESERGETEIKMTVADRVNGTSQMFEFEKENEHGREIIKMTVGGNGAKREYIVRVETDADGNSQYVYYSGNDAVWRGERWD</sequence>
<evidence type="ECO:0000313" key="3">
    <source>
        <dbReference type="Proteomes" id="UP000824179"/>
    </source>
</evidence>
<protein>
    <submittedName>
        <fullName evidence="2">Uncharacterized protein</fullName>
    </submittedName>
</protein>
<reference evidence="2" key="1">
    <citation type="submission" date="2020-10" db="EMBL/GenBank/DDBJ databases">
        <authorList>
            <person name="Gilroy R."/>
        </authorList>
    </citation>
    <scope>NUCLEOTIDE SEQUENCE</scope>
    <source>
        <strain evidence="2">ChiW25-3613</strain>
    </source>
</reference>
<organism evidence="2 3">
    <name type="scientific">Candidatus Coproplasma stercoripullorum</name>
    <dbReference type="NCBI Taxonomy" id="2840751"/>
    <lineage>
        <taxon>Bacteria</taxon>
        <taxon>Bacillati</taxon>
        <taxon>Bacillota</taxon>
        <taxon>Clostridia</taxon>
        <taxon>Eubacteriales</taxon>
        <taxon>Candidatus Coproplasma</taxon>
    </lineage>
</organism>